<evidence type="ECO:0000313" key="4">
    <source>
        <dbReference type="Proteomes" id="UP000323994"/>
    </source>
</evidence>
<evidence type="ECO:0000256" key="1">
    <source>
        <dbReference type="SAM" id="Phobius"/>
    </source>
</evidence>
<feature type="domain" description="Phosphatidic acid phosphatase type 2/haloperoxidase" evidence="2">
    <location>
        <begin position="62"/>
        <end position="178"/>
    </location>
</feature>
<gene>
    <name evidence="3" type="ORF">FEM33_19555</name>
</gene>
<feature type="transmembrane region" description="Helical" evidence="1">
    <location>
        <begin position="30"/>
        <end position="52"/>
    </location>
</feature>
<dbReference type="EMBL" id="VBSN01000059">
    <property type="protein sequence ID" value="KAA6436923.1"/>
    <property type="molecule type" value="Genomic_DNA"/>
</dbReference>
<keyword evidence="1" id="KW-1133">Transmembrane helix</keyword>
<protein>
    <submittedName>
        <fullName evidence="3">Phosphatase PAP2 family protein</fullName>
    </submittedName>
</protein>
<dbReference type="PANTHER" id="PTHR14969">
    <property type="entry name" value="SPHINGOSINE-1-PHOSPHATE PHOSPHOHYDROLASE"/>
    <property type="match status" value="1"/>
</dbReference>
<dbReference type="OrthoDB" id="9789113at2"/>
<organism evidence="3 4">
    <name type="scientific">Dyadobacter flavalbus</name>
    <dbReference type="NCBI Taxonomy" id="2579942"/>
    <lineage>
        <taxon>Bacteria</taxon>
        <taxon>Pseudomonadati</taxon>
        <taxon>Bacteroidota</taxon>
        <taxon>Cytophagia</taxon>
        <taxon>Cytophagales</taxon>
        <taxon>Spirosomataceae</taxon>
        <taxon>Dyadobacter</taxon>
    </lineage>
</organism>
<evidence type="ECO:0000259" key="2">
    <source>
        <dbReference type="SMART" id="SM00014"/>
    </source>
</evidence>
<evidence type="ECO:0000313" key="3">
    <source>
        <dbReference type="EMBL" id="KAA6436923.1"/>
    </source>
</evidence>
<feature type="transmembrane region" description="Helical" evidence="1">
    <location>
        <begin position="137"/>
        <end position="157"/>
    </location>
</feature>
<proteinExistence type="predicted"/>
<dbReference type="InterPro" id="IPR036938">
    <property type="entry name" value="PAP2/HPO_sf"/>
</dbReference>
<sequence>MMHMVEMLIRSDQELFLLLNSMHTPWLDTLMYWITFKYTWIPLYLFLVVITMRYNRKEGFATIAMVLIAVIIADKITSGFMKPYFIRFRPCHEPTLQGMFNQVTDCGGLYGFASSHASTSFAVAFTWFAFLKTKVRYMGLIFLWAIVYSYSRVYVGVHYPGDILTGALIGMLVGWLCVQLYNTFLIKYYRN</sequence>
<feature type="transmembrane region" description="Helical" evidence="1">
    <location>
        <begin position="109"/>
        <end position="130"/>
    </location>
</feature>
<keyword evidence="4" id="KW-1185">Reference proteome</keyword>
<comment type="caution">
    <text evidence="3">The sequence shown here is derived from an EMBL/GenBank/DDBJ whole genome shotgun (WGS) entry which is preliminary data.</text>
</comment>
<reference evidence="3 4" key="1">
    <citation type="submission" date="2019-05" db="EMBL/GenBank/DDBJ databases">
        <authorList>
            <person name="Qu J.-H."/>
        </authorList>
    </citation>
    <scope>NUCLEOTIDE SEQUENCE [LARGE SCALE GENOMIC DNA]</scope>
    <source>
        <strain evidence="3 4">NS28</strain>
    </source>
</reference>
<dbReference type="SMART" id="SM00014">
    <property type="entry name" value="acidPPc"/>
    <property type="match status" value="1"/>
</dbReference>
<keyword evidence="1" id="KW-0472">Membrane</keyword>
<accession>A0A5M8QR03</accession>
<dbReference type="InterPro" id="IPR000326">
    <property type="entry name" value="PAP2/HPO"/>
</dbReference>
<dbReference type="Proteomes" id="UP000323994">
    <property type="component" value="Unassembled WGS sequence"/>
</dbReference>
<dbReference type="PANTHER" id="PTHR14969:SF13">
    <property type="entry name" value="AT30094P"/>
    <property type="match status" value="1"/>
</dbReference>
<dbReference type="Gene3D" id="1.20.144.10">
    <property type="entry name" value="Phosphatidic acid phosphatase type 2/haloperoxidase"/>
    <property type="match status" value="1"/>
</dbReference>
<name>A0A5M8QR03_9BACT</name>
<dbReference type="Pfam" id="PF01569">
    <property type="entry name" value="PAP2"/>
    <property type="match status" value="1"/>
</dbReference>
<dbReference type="AlphaFoldDB" id="A0A5M8QR03"/>
<feature type="transmembrane region" description="Helical" evidence="1">
    <location>
        <begin position="163"/>
        <end position="186"/>
    </location>
</feature>
<keyword evidence="1" id="KW-0812">Transmembrane</keyword>
<dbReference type="CDD" id="cd03395">
    <property type="entry name" value="PAP2_like_4"/>
    <property type="match status" value="1"/>
</dbReference>
<feature type="transmembrane region" description="Helical" evidence="1">
    <location>
        <begin position="59"/>
        <end position="80"/>
    </location>
</feature>
<dbReference type="RefSeq" id="WP_139013684.1">
    <property type="nucleotide sequence ID" value="NZ_VBSN01000059.1"/>
</dbReference>
<dbReference type="SUPFAM" id="SSF48317">
    <property type="entry name" value="Acid phosphatase/Vanadium-dependent haloperoxidase"/>
    <property type="match status" value="1"/>
</dbReference>